<comment type="caution">
    <text evidence="1">The sequence shown here is derived from an EMBL/GenBank/DDBJ whole genome shotgun (WGS) entry which is preliminary data.</text>
</comment>
<gene>
    <name evidence="1" type="ORF">RT723_03365</name>
</gene>
<dbReference type="Proteomes" id="UP001257914">
    <property type="component" value="Unassembled WGS sequence"/>
</dbReference>
<protein>
    <submittedName>
        <fullName evidence="1">Uncharacterized protein</fullName>
    </submittedName>
</protein>
<sequence length="45" mass="4826">MMFSIATLFILALSPVVSLGIAYAVFVTFEAGLGIKQLPSPKRVK</sequence>
<keyword evidence="2" id="KW-1185">Reference proteome</keyword>
<proteinExistence type="predicted"/>
<name>A0ABU3QYB9_9GAMM</name>
<evidence type="ECO:0000313" key="1">
    <source>
        <dbReference type="EMBL" id="MDU0112058.1"/>
    </source>
</evidence>
<dbReference type="RefSeq" id="WP_216056091.1">
    <property type="nucleotide sequence ID" value="NZ_JAWCUA010000003.1"/>
</dbReference>
<reference evidence="1 2" key="1">
    <citation type="submission" date="2023-10" db="EMBL/GenBank/DDBJ databases">
        <title>Psychrosphaera aquimaarina strain SW33 isolated from seawater.</title>
        <authorList>
            <person name="Bayburt H."/>
            <person name="Kim J.M."/>
            <person name="Choi B.J."/>
            <person name="Jeon C.O."/>
        </authorList>
    </citation>
    <scope>NUCLEOTIDE SEQUENCE [LARGE SCALE GENOMIC DNA]</scope>
    <source>
        <strain evidence="1 2">KCTC 52743</strain>
    </source>
</reference>
<dbReference type="EMBL" id="JAWCUA010000003">
    <property type="protein sequence ID" value="MDU0112058.1"/>
    <property type="molecule type" value="Genomic_DNA"/>
</dbReference>
<evidence type="ECO:0000313" key="2">
    <source>
        <dbReference type="Proteomes" id="UP001257914"/>
    </source>
</evidence>
<organism evidence="1 2">
    <name type="scientific">Psychrosphaera aquimarina</name>
    <dbReference type="NCBI Taxonomy" id="2044854"/>
    <lineage>
        <taxon>Bacteria</taxon>
        <taxon>Pseudomonadati</taxon>
        <taxon>Pseudomonadota</taxon>
        <taxon>Gammaproteobacteria</taxon>
        <taxon>Alteromonadales</taxon>
        <taxon>Pseudoalteromonadaceae</taxon>
        <taxon>Psychrosphaera</taxon>
    </lineage>
</organism>
<accession>A0ABU3QYB9</accession>